<proteinExistence type="predicted"/>
<name>A0A6J6YNY1_9ZZZZ</name>
<dbReference type="AlphaFoldDB" id="A0A6J6YNY1"/>
<reference evidence="1" key="1">
    <citation type="submission" date="2020-05" db="EMBL/GenBank/DDBJ databases">
        <authorList>
            <person name="Chiriac C."/>
            <person name="Salcher M."/>
            <person name="Ghai R."/>
            <person name="Kavagutti S V."/>
        </authorList>
    </citation>
    <scope>NUCLEOTIDE SEQUENCE</scope>
</reference>
<sequence length="160" mass="17801">MSQKRLDDGGIDIGDIANETKFGIAPIGLDEPSVFTGKPDSQSAVRIDRRDDVPIDLAHEHHARHIERVGIGDPQSVLKFGFDAKPRKKIADLRSAAMYDNHPNTNRMQQHDVGCEGFCQRRVGHGIAAIFHNDGFSPKLTNERQRFDKNFSGGHCRTSV</sequence>
<organism evidence="1">
    <name type="scientific">freshwater metagenome</name>
    <dbReference type="NCBI Taxonomy" id="449393"/>
    <lineage>
        <taxon>unclassified sequences</taxon>
        <taxon>metagenomes</taxon>
        <taxon>ecological metagenomes</taxon>
    </lineage>
</organism>
<accession>A0A6J6YNY1</accession>
<evidence type="ECO:0000313" key="1">
    <source>
        <dbReference type="EMBL" id="CAB4810789.1"/>
    </source>
</evidence>
<protein>
    <submittedName>
        <fullName evidence="1">Unannotated protein</fullName>
    </submittedName>
</protein>
<gene>
    <name evidence="1" type="ORF">UFOPK3010_01136</name>
</gene>
<dbReference type="EMBL" id="CAFAAM010000157">
    <property type="protein sequence ID" value="CAB4810789.1"/>
    <property type="molecule type" value="Genomic_DNA"/>
</dbReference>